<dbReference type="EMBL" id="BK032813">
    <property type="protein sequence ID" value="DAF61554.1"/>
    <property type="molecule type" value="Genomic_DNA"/>
</dbReference>
<accession>A0A8S5TFL0</accession>
<protein>
    <submittedName>
        <fullName evidence="1">Uncharacterized protein</fullName>
    </submittedName>
</protein>
<evidence type="ECO:0000313" key="1">
    <source>
        <dbReference type="EMBL" id="DAF61554.1"/>
    </source>
</evidence>
<proteinExistence type="predicted"/>
<reference evidence="1" key="1">
    <citation type="journal article" date="2021" name="Proc. Natl. Acad. Sci. U.S.A.">
        <title>A Catalog of Tens of Thousands of Viruses from Human Metagenomes Reveals Hidden Associations with Chronic Diseases.</title>
        <authorList>
            <person name="Tisza M.J."/>
            <person name="Buck C.B."/>
        </authorList>
    </citation>
    <scope>NUCLEOTIDE SEQUENCE</scope>
    <source>
        <strain evidence="1">CtJ0s2</strain>
    </source>
</reference>
<name>A0A8S5TFL0_9CAUD</name>
<sequence length="37" mass="4507">MLMVHHRILFAIFRIQSYPFRYKYFTLVKLLVAISCS</sequence>
<organism evidence="1">
    <name type="scientific">Siphoviridae sp. ctJ0s2</name>
    <dbReference type="NCBI Taxonomy" id="2827834"/>
    <lineage>
        <taxon>Viruses</taxon>
        <taxon>Duplodnaviria</taxon>
        <taxon>Heunggongvirae</taxon>
        <taxon>Uroviricota</taxon>
        <taxon>Caudoviricetes</taxon>
    </lineage>
</organism>